<comment type="caution">
    <text evidence="2">The sequence shown here is derived from an EMBL/GenBank/DDBJ whole genome shotgun (WGS) entry which is preliminary data.</text>
</comment>
<dbReference type="EMBL" id="VEPZ02000963">
    <property type="protein sequence ID" value="KAE8707505.1"/>
    <property type="molecule type" value="Genomic_DNA"/>
</dbReference>
<dbReference type="Proteomes" id="UP000436088">
    <property type="component" value="Unassembled WGS sequence"/>
</dbReference>
<feature type="compositionally biased region" description="Low complexity" evidence="1">
    <location>
        <begin position="110"/>
        <end position="125"/>
    </location>
</feature>
<evidence type="ECO:0000313" key="2">
    <source>
        <dbReference type="EMBL" id="KAE8707505.1"/>
    </source>
</evidence>
<protein>
    <submittedName>
        <fullName evidence="2">Uncharacterized protein</fullName>
    </submittedName>
</protein>
<accession>A0A6A3AWW5</accession>
<organism evidence="2 3">
    <name type="scientific">Hibiscus syriacus</name>
    <name type="common">Rose of Sharon</name>
    <dbReference type="NCBI Taxonomy" id="106335"/>
    <lineage>
        <taxon>Eukaryota</taxon>
        <taxon>Viridiplantae</taxon>
        <taxon>Streptophyta</taxon>
        <taxon>Embryophyta</taxon>
        <taxon>Tracheophyta</taxon>
        <taxon>Spermatophyta</taxon>
        <taxon>Magnoliopsida</taxon>
        <taxon>eudicotyledons</taxon>
        <taxon>Gunneridae</taxon>
        <taxon>Pentapetalae</taxon>
        <taxon>rosids</taxon>
        <taxon>malvids</taxon>
        <taxon>Malvales</taxon>
        <taxon>Malvaceae</taxon>
        <taxon>Malvoideae</taxon>
        <taxon>Hibiscus</taxon>
    </lineage>
</organism>
<sequence>MQSNHDLPKQVQELPACSSLNTGPCSIPSSNEAQLMNMEQFPSNFSDFSDWQGDTLPSNLTEDYVPVPPNYDYYGSNQHHQTVMNPSLSDTSNFQSKNSNPSFNFAASVLSTPSSSPTPLNSNSTHINDSSNEDERDSYCSNLLKFKIPYFFHVGP</sequence>
<dbReference type="AlphaFoldDB" id="A0A6A3AWW5"/>
<evidence type="ECO:0000313" key="3">
    <source>
        <dbReference type="Proteomes" id="UP000436088"/>
    </source>
</evidence>
<gene>
    <name evidence="2" type="ORF">F3Y22_tig00110383pilonHSYRG00078</name>
</gene>
<evidence type="ECO:0000256" key="1">
    <source>
        <dbReference type="SAM" id="MobiDB-lite"/>
    </source>
</evidence>
<feature type="region of interest" description="Disordered" evidence="1">
    <location>
        <begin position="75"/>
        <end position="96"/>
    </location>
</feature>
<feature type="region of interest" description="Disordered" evidence="1">
    <location>
        <begin position="108"/>
        <end position="134"/>
    </location>
</feature>
<feature type="region of interest" description="Disordered" evidence="1">
    <location>
        <begin position="1"/>
        <end position="22"/>
    </location>
</feature>
<reference evidence="2" key="1">
    <citation type="submission" date="2019-09" db="EMBL/GenBank/DDBJ databases">
        <title>Draft genome information of white flower Hibiscus syriacus.</title>
        <authorList>
            <person name="Kim Y.-M."/>
        </authorList>
    </citation>
    <scope>NUCLEOTIDE SEQUENCE [LARGE SCALE GENOMIC DNA]</scope>
    <source>
        <strain evidence="2">YM2019G1</strain>
    </source>
</reference>
<name>A0A6A3AWW5_HIBSY</name>
<keyword evidence="3" id="KW-1185">Reference proteome</keyword>
<proteinExistence type="predicted"/>